<dbReference type="EMBL" id="CP003333">
    <property type="protein sequence ID" value="AFL69050.1"/>
    <property type="molecule type" value="Genomic_DNA"/>
</dbReference>
<name>I3XYM6_SULBS</name>
<evidence type="ECO:0000256" key="1">
    <source>
        <dbReference type="PROSITE-ProRule" id="PRU00464"/>
    </source>
</evidence>
<feature type="domain" description="HIT" evidence="2">
    <location>
        <begin position="1"/>
        <end position="91"/>
    </location>
</feature>
<keyword evidence="4" id="KW-1185">Reference proteome</keyword>
<dbReference type="OrthoDB" id="9799145at2"/>
<organism evidence="3 4">
    <name type="scientific">Sulfurospirillum barnesii (strain ATCC 700032 / DSM 10660 / SES-3)</name>
    <dbReference type="NCBI Taxonomy" id="760154"/>
    <lineage>
        <taxon>Bacteria</taxon>
        <taxon>Pseudomonadati</taxon>
        <taxon>Campylobacterota</taxon>
        <taxon>Epsilonproteobacteria</taxon>
        <taxon>Campylobacterales</taxon>
        <taxon>Sulfurospirillaceae</taxon>
        <taxon>Sulfurospirillum</taxon>
    </lineage>
</organism>
<dbReference type="SUPFAM" id="SSF54197">
    <property type="entry name" value="HIT-like"/>
    <property type="match status" value="1"/>
</dbReference>
<accession>I3XYM6</accession>
<sequence>MANKLYENEIFYIEKEEATIPWVKIFPHKAYKELSDCDPITQQALLHAMLCVEEVMKTYYSPKKINIALFGNYVPHLHIHIMARFEDDSHFPESMWGVKQREGRLWLPPFEDFVTLLCKKLSKP</sequence>
<feature type="short sequence motif" description="Histidine triad motif" evidence="1">
    <location>
        <begin position="76"/>
        <end position="80"/>
    </location>
</feature>
<proteinExistence type="predicted"/>
<evidence type="ECO:0000313" key="3">
    <source>
        <dbReference type="EMBL" id="AFL69050.1"/>
    </source>
</evidence>
<reference evidence="3 4" key="1">
    <citation type="submission" date="2012-06" db="EMBL/GenBank/DDBJ databases">
        <title>Complete sequence of Sulfurospirillum barnesii SES-3.</title>
        <authorList>
            <consortium name="US DOE Joint Genome Institute"/>
            <person name="Lucas S."/>
            <person name="Han J."/>
            <person name="Lapidus A."/>
            <person name="Cheng J.-F."/>
            <person name="Goodwin L."/>
            <person name="Pitluck S."/>
            <person name="Peters L."/>
            <person name="Ovchinnikova G."/>
            <person name="Lu M."/>
            <person name="Detter J.C."/>
            <person name="Han C."/>
            <person name="Tapia R."/>
            <person name="Land M."/>
            <person name="Hauser L."/>
            <person name="Kyrpides N."/>
            <person name="Ivanova N."/>
            <person name="Pagani I."/>
            <person name="Stolz J."/>
            <person name="Arkin A."/>
            <person name="Dehal P."/>
            <person name="Oremland R."/>
            <person name="Saltikov C."/>
            <person name="Basu P."/>
            <person name="Hollibaugh J."/>
            <person name="Newman D."/>
            <person name="Stolyar S."/>
            <person name="Hazen T."/>
            <person name="Woyke T."/>
        </authorList>
    </citation>
    <scope>NUCLEOTIDE SEQUENCE [LARGE SCALE GENOMIC DNA]</scope>
    <source>
        <strain evidence="4">ATCC 700032 / DSM 10660 / SES-3</strain>
    </source>
</reference>
<keyword evidence="3" id="KW-0378">Hydrolase</keyword>
<dbReference type="PROSITE" id="PS51084">
    <property type="entry name" value="HIT_2"/>
    <property type="match status" value="1"/>
</dbReference>
<dbReference type="InterPro" id="IPR036265">
    <property type="entry name" value="HIT-like_sf"/>
</dbReference>
<dbReference type="KEGG" id="sba:Sulba_1768"/>
<dbReference type="HOGENOM" id="CLU_123330_2_1_7"/>
<dbReference type="Proteomes" id="UP000006176">
    <property type="component" value="Chromosome"/>
</dbReference>
<dbReference type="Gene3D" id="3.30.428.10">
    <property type="entry name" value="HIT-like"/>
    <property type="match status" value="1"/>
</dbReference>
<dbReference type="InterPro" id="IPR011146">
    <property type="entry name" value="HIT-like"/>
</dbReference>
<dbReference type="Pfam" id="PF01230">
    <property type="entry name" value="HIT"/>
    <property type="match status" value="1"/>
</dbReference>
<gene>
    <name evidence="3" type="ordered locus">Sulba_1768</name>
</gene>
<dbReference type="AlphaFoldDB" id="I3XYM6"/>
<dbReference type="eggNOG" id="COG0537">
    <property type="taxonomic scope" value="Bacteria"/>
</dbReference>
<dbReference type="RefSeq" id="WP_014769926.1">
    <property type="nucleotide sequence ID" value="NC_018002.1"/>
</dbReference>
<dbReference type="STRING" id="760154.Sulba_1768"/>
<evidence type="ECO:0000259" key="2">
    <source>
        <dbReference type="PROSITE" id="PS51084"/>
    </source>
</evidence>
<evidence type="ECO:0000313" key="4">
    <source>
        <dbReference type="Proteomes" id="UP000006176"/>
    </source>
</evidence>
<dbReference type="PATRIC" id="fig|760154.4.peg.1764"/>
<protein>
    <submittedName>
        <fullName evidence="3">HIT family hydrolase, diadenosine tetraphosphate hydrolase</fullName>
    </submittedName>
</protein>
<dbReference type="GO" id="GO:0016787">
    <property type="term" value="F:hydrolase activity"/>
    <property type="evidence" value="ECO:0007669"/>
    <property type="project" value="UniProtKB-KW"/>
</dbReference>